<protein>
    <submittedName>
        <fullName evidence="1">Uncharacterized protein</fullName>
    </submittedName>
</protein>
<dbReference type="Proteomes" id="UP000199675">
    <property type="component" value="Unassembled WGS sequence"/>
</dbReference>
<proteinExistence type="predicted"/>
<reference evidence="1 2" key="1">
    <citation type="submission" date="2016-10" db="EMBL/GenBank/DDBJ databases">
        <authorList>
            <person name="de Groot N.N."/>
        </authorList>
    </citation>
    <scope>NUCLEOTIDE SEQUENCE [LARGE SCALE GENOMIC DNA]</scope>
    <source>
        <strain evidence="1 2">CGMCC 1.7059</strain>
    </source>
</reference>
<gene>
    <name evidence="1" type="ORF">SAMN04487960_105202</name>
</gene>
<sequence length="274" mass="29947">MQRAVLWLFQGLVLGGLMLPGGIVAAAACPQPQSDYERVYCEIIAGGGGGSLPSFEDFRRNSLQVQALLLKRPAARLGIDLAVPERATPVAAEPAPQPRSVEPVATADPQRLPEPQGMQGCSLQGEVIDCGHRRYRLATNQPNGELASGVLAESNRLGLVAFSGDSSNEAELRQYLSDAYDRYILKMLEIGLGGATMSFSEFYHNFQRHQARGVDYSERMEQTFQLLKEDKRTKVVPSRLTDRLPQSLTYCSGIGARVVVCDDVGTNWVFVTNS</sequence>
<dbReference type="EMBL" id="FNNE01000005">
    <property type="protein sequence ID" value="SDW97987.1"/>
    <property type="molecule type" value="Genomic_DNA"/>
</dbReference>
<dbReference type="RefSeq" id="WP_245725978.1">
    <property type="nucleotide sequence ID" value="NZ_FNNE01000005.1"/>
</dbReference>
<evidence type="ECO:0000313" key="2">
    <source>
        <dbReference type="Proteomes" id="UP000199675"/>
    </source>
</evidence>
<dbReference type="PROSITE" id="PS51257">
    <property type="entry name" value="PROKAR_LIPOPROTEIN"/>
    <property type="match status" value="1"/>
</dbReference>
<name>A0A1H2XYN9_9GAMM</name>
<evidence type="ECO:0000313" key="1">
    <source>
        <dbReference type="EMBL" id="SDW97987.1"/>
    </source>
</evidence>
<dbReference type="AlphaFoldDB" id="A0A1H2XYN9"/>
<organism evidence="1 2">
    <name type="scientific">Marinobacter mobilis</name>
    <dbReference type="NCBI Taxonomy" id="488533"/>
    <lineage>
        <taxon>Bacteria</taxon>
        <taxon>Pseudomonadati</taxon>
        <taxon>Pseudomonadota</taxon>
        <taxon>Gammaproteobacteria</taxon>
        <taxon>Pseudomonadales</taxon>
        <taxon>Marinobacteraceae</taxon>
        <taxon>Marinobacter</taxon>
    </lineage>
</organism>
<keyword evidence="2" id="KW-1185">Reference proteome</keyword>
<accession>A0A1H2XYN9</accession>